<evidence type="ECO:0000256" key="1">
    <source>
        <dbReference type="PROSITE-ProRule" id="PRU00023"/>
    </source>
</evidence>
<reference evidence="2 3" key="1">
    <citation type="submission" date="2015-12" db="EMBL/GenBank/DDBJ databases">
        <title>The genome of Folsomia candida.</title>
        <authorList>
            <person name="Faddeeva A."/>
            <person name="Derks M.F."/>
            <person name="Anvar Y."/>
            <person name="Smit S."/>
            <person name="Van Straalen N."/>
            <person name="Roelofs D."/>
        </authorList>
    </citation>
    <scope>NUCLEOTIDE SEQUENCE [LARGE SCALE GENOMIC DNA]</scope>
    <source>
        <strain evidence="2 3">VU population</strain>
        <tissue evidence="2">Whole body</tissue>
    </source>
</reference>
<dbReference type="Gene3D" id="1.25.40.20">
    <property type="entry name" value="Ankyrin repeat-containing domain"/>
    <property type="match status" value="1"/>
</dbReference>
<proteinExistence type="predicted"/>
<dbReference type="InterPro" id="IPR052801">
    <property type="entry name" value="Ankyrin-EF-hand"/>
</dbReference>
<comment type="caution">
    <text evidence="2">The sequence shown here is derived from an EMBL/GenBank/DDBJ whole genome shotgun (WGS) entry which is preliminary data.</text>
</comment>
<evidence type="ECO:0000313" key="3">
    <source>
        <dbReference type="Proteomes" id="UP000198287"/>
    </source>
</evidence>
<dbReference type="InterPro" id="IPR036770">
    <property type="entry name" value="Ankyrin_rpt-contain_sf"/>
</dbReference>
<protein>
    <submittedName>
        <fullName evidence="2">Myotrophin</fullName>
    </submittedName>
</protein>
<sequence length="286" mass="32655">MFSDWEWHVMIKKGDHISLEAMIDTVGKNNELAQLNTRFKNETLLTTAIKCGFVNIVNLLLLRGADANMKSLENGRHEPPLLTATRWKNLTIVKLLINHGADSTHSGFYGHDAICQAVIENAFDILEYFLQTTCQNHPLIHEPNNCPVRVALKYAKLHPSKLKCLVMLLQYGYTCSCISRIGQDDKMDTGGKAVGEYYCSEVVNFVGSEHFRLSIETPVTLFNLSRRIIRHHLFLSTNNLGNKETMFHKIMQFPLPNKLHQALLFKDYRNYEISIESTSVIISMKK</sequence>
<dbReference type="PANTHER" id="PTHR24127:SF1">
    <property type="entry name" value="ANKYRIN REPEAT AND EF-HAND DOMAIN-CONTAINING PROTEIN 1"/>
    <property type="match status" value="1"/>
</dbReference>
<name>A0A226F317_FOLCA</name>
<organism evidence="2 3">
    <name type="scientific">Folsomia candida</name>
    <name type="common">Springtail</name>
    <dbReference type="NCBI Taxonomy" id="158441"/>
    <lineage>
        <taxon>Eukaryota</taxon>
        <taxon>Metazoa</taxon>
        <taxon>Ecdysozoa</taxon>
        <taxon>Arthropoda</taxon>
        <taxon>Hexapoda</taxon>
        <taxon>Collembola</taxon>
        <taxon>Entomobryomorpha</taxon>
        <taxon>Isotomoidea</taxon>
        <taxon>Isotomidae</taxon>
        <taxon>Proisotominae</taxon>
        <taxon>Folsomia</taxon>
    </lineage>
</organism>
<keyword evidence="1" id="KW-0040">ANK repeat</keyword>
<dbReference type="SUPFAM" id="SSF48403">
    <property type="entry name" value="Ankyrin repeat"/>
    <property type="match status" value="1"/>
</dbReference>
<dbReference type="Pfam" id="PF12796">
    <property type="entry name" value="Ank_2"/>
    <property type="match status" value="1"/>
</dbReference>
<feature type="repeat" description="ANK" evidence="1">
    <location>
        <begin position="40"/>
        <end position="72"/>
    </location>
</feature>
<dbReference type="PANTHER" id="PTHR24127">
    <property type="entry name" value="ANKYRIN REPEAT AND EF-HAND DOMAIN-CONTAINING PROTEIN 1"/>
    <property type="match status" value="1"/>
</dbReference>
<dbReference type="PROSITE" id="PS50088">
    <property type="entry name" value="ANK_REPEAT"/>
    <property type="match status" value="1"/>
</dbReference>
<dbReference type="Proteomes" id="UP000198287">
    <property type="component" value="Unassembled WGS sequence"/>
</dbReference>
<evidence type="ECO:0000313" key="2">
    <source>
        <dbReference type="EMBL" id="OXA63878.1"/>
    </source>
</evidence>
<keyword evidence="3" id="KW-1185">Reference proteome</keyword>
<dbReference type="STRING" id="158441.A0A226F317"/>
<dbReference type="AlphaFoldDB" id="A0A226F317"/>
<dbReference type="InterPro" id="IPR002110">
    <property type="entry name" value="Ankyrin_rpt"/>
</dbReference>
<dbReference type="SMART" id="SM00248">
    <property type="entry name" value="ANK"/>
    <property type="match status" value="3"/>
</dbReference>
<dbReference type="OrthoDB" id="10264771at2759"/>
<accession>A0A226F317</accession>
<gene>
    <name evidence="2" type="ORF">Fcan01_01837</name>
</gene>
<dbReference type="EMBL" id="LNIX01000001">
    <property type="protein sequence ID" value="OXA63878.1"/>
    <property type="molecule type" value="Genomic_DNA"/>
</dbReference>